<dbReference type="AlphaFoldDB" id="A0A1W6LQC1"/>
<accession>A0A1W6LQC1</accession>
<dbReference type="Proteomes" id="UP000193334">
    <property type="component" value="Chromosome"/>
</dbReference>
<feature type="domain" description="Ice-binding protein C-terminal" evidence="2">
    <location>
        <begin position="185"/>
        <end position="206"/>
    </location>
</feature>
<dbReference type="KEGG" id="pbp:STSP1_02424"/>
<feature type="signal peptide" evidence="1">
    <location>
        <begin position="1"/>
        <end position="24"/>
    </location>
</feature>
<evidence type="ECO:0000313" key="4">
    <source>
        <dbReference type="Proteomes" id="UP000193334"/>
    </source>
</evidence>
<evidence type="ECO:0000313" key="3">
    <source>
        <dbReference type="EMBL" id="ARN57998.1"/>
    </source>
</evidence>
<dbReference type="Pfam" id="PF07589">
    <property type="entry name" value="PEP-CTERM"/>
    <property type="match status" value="1"/>
</dbReference>
<protein>
    <submittedName>
        <fullName evidence="3">PEP-CTERM sorting domain-containing protein</fullName>
    </submittedName>
</protein>
<keyword evidence="1" id="KW-0732">Signal</keyword>
<organism evidence="3 4">
    <name type="scientific">Sedimentisphaera salicampi</name>
    <dbReference type="NCBI Taxonomy" id="1941349"/>
    <lineage>
        <taxon>Bacteria</taxon>
        <taxon>Pseudomonadati</taxon>
        <taxon>Planctomycetota</taxon>
        <taxon>Phycisphaerae</taxon>
        <taxon>Sedimentisphaerales</taxon>
        <taxon>Sedimentisphaeraceae</taxon>
        <taxon>Sedimentisphaera</taxon>
    </lineage>
</organism>
<proteinExistence type="predicted"/>
<evidence type="ECO:0000259" key="2">
    <source>
        <dbReference type="Pfam" id="PF07589"/>
    </source>
</evidence>
<keyword evidence="4" id="KW-1185">Reference proteome</keyword>
<dbReference type="STRING" id="1941349.STSP1_02424"/>
<name>A0A1W6LQC1_9BACT</name>
<dbReference type="NCBIfam" id="TIGR02595">
    <property type="entry name" value="PEP_CTERM"/>
    <property type="match status" value="1"/>
</dbReference>
<dbReference type="InterPro" id="IPR013424">
    <property type="entry name" value="Ice-binding_C"/>
</dbReference>
<evidence type="ECO:0000256" key="1">
    <source>
        <dbReference type="SAM" id="SignalP"/>
    </source>
</evidence>
<gene>
    <name evidence="3" type="ORF">STSP1_02424</name>
</gene>
<reference evidence="4" key="1">
    <citation type="submission" date="2017-04" db="EMBL/GenBank/DDBJ databases">
        <title>Comparative genomics and description of representatives of a novel lineage of planctomycetes thriving in anoxic sediments.</title>
        <authorList>
            <person name="Spring S."/>
            <person name="Bunk B."/>
            <person name="Sproer C."/>
        </authorList>
    </citation>
    <scope>NUCLEOTIDE SEQUENCE [LARGE SCALE GENOMIC DNA]</scope>
    <source>
        <strain evidence="4">ST-PulAB-D4</strain>
    </source>
</reference>
<sequence precursor="true">MLKHKLINGVLFVSVLLLTSQSFAALILEDDMDDWGPWYSSTGGISKVNFGSNDTAFHMSSWESDFRYAHMLRTTEETILAEKEYEVSFGIVGHQVAEEGSTLAKSTKLQLYFWDESSNTSIVQESVDPVYEEWPPTSDPFPMITVSFNTYGTNNADAVGNYLGFKIMGNYDASQTVDTVKVSEVPEPATLALLGSGCAVFMRRRKNA</sequence>
<dbReference type="EMBL" id="CP021023">
    <property type="protein sequence ID" value="ARN57998.1"/>
    <property type="molecule type" value="Genomic_DNA"/>
</dbReference>
<feature type="chain" id="PRO_5010858751" evidence="1">
    <location>
        <begin position="25"/>
        <end position="208"/>
    </location>
</feature>
<dbReference type="RefSeq" id="WP_085756612.1">
    <property type="nucleotide sequence ID" value="NZ_CP021023.1"/>
</dbReference>